<sequence length="518" mass="58410">MSAPAPIHVDEEQHDNAQSPYDTLSFDRDYDSGSEGPSVVGIASSASLRHFKNALSPTGFEQLLRMQTVDFCRVDHRYLEEQFPIAIRELERVESFTGALFRALIEIKRTQKSHDDRVVRVEEEITQVRAEIEELMQPLKASYASARAELCKEKKGIETMKVHHADRMETIENSLHKVQLNATVLRSQCVTHRKDLDELSEQLLPTQQLAHSLATRLLDMEQREEGVWSILKELREDVFQLQQPDVTGTEHHVGDETEFKSLADEIAADTPHVASMFALPVVPTRASDGWYYNNDQCEEDSEPSMPSTDICGEISDDQNSHDKEVSDWTSDDFKEIENSDKASRGSEDGDARPGGEQASGWSAQRQDVTAASPAAESQVVGRYSLTASLSRRSQPAHSAIERVSSSIGHSDSASMDPPSDASGRGHARLPTGFNIGAFIRCNRHDWILRVGEGIYHGVLCLRRIHPWLPYILLVLTLGFIWVTVHLLRRWYLHVNVPLPSRRPSEHPVWEWALQRTQP</sequence>
<feature type="region of interest" description="Disordered" evidence="1">
    <location>
        <begin position="293"/>
        <end position="376"/>
    </location>
</feature>
<feature type="region of interest" description="Disordered" evidence="1">
    <location>
        <begin position="394"/>
        <end position="426"/>
    </location>
</feature>
<evidence type="ECO:0000256" key="1">
    <source>
        <dbReference type="SAM" id="MobiDB-lite"/>
    </source>
</evidence>
<dbReference type="OrthoDB" id="2757928at2759"/>
<accession>A0A5C2RQ21</accession>
<evidence type="ECO:0000313" key="4">
    <source>
        <dbReference type="Proteomes" id="UP000313359"/>
    </source>
</evidence>
<evidence type="ECO:0000313" key="3">
    <source>
        <dbReference type="EMBL" id="RPD53702.1"/>
    </source>
</evidence>
<proteinExistence type="predicted"/>
<organism evidence="3 4">
    <name type="scientific">Lentinus tigrinus ALCF2SS1-6</name>
    <dbReference type="NCBI Taxonomy" id="1328759"/>
    <lineage>
        <taxon>Eukaryota</taxon>
        <taxon>Fungi</taxon>
        <taxon>Dikarya</taxon>
        <taxon>Basidiomycota</taxon>
        <taxon>Agaricomycotina</taxon>
        <taxon>Agaricomycetes</taxon>
        <taxon>Polyporales</taxon>
        <taxon>Polyporaceae</taxon>
        <taxon>Lentinus</taxon>
    </lineage>
</organism>
<dbReference type="Proteomes" id="UP000313359">
    <property type="component" value="Unassembled WGS sequence"/>
</dbReference>
<keyword evidence="2" id="KW-0472">Membrane</keyword>
<gene>
    <name evidence="3" type="ORF">L227DRAFT_616792</name>
</gene>
<feature type="transmembrane region" description="Helical" evidence="2">
    <location>
        <begin position="467"/>
        <end position="487"/>
    </location>
</feature>
<evidence type="ECO:0000256" key="2">
    <source>
        <dbReference type="SAM" id="Phobius"/>
    </source>
</evidence>
<dbReference type="EMBL" id="ML122317">
    <property type="protein sequence ID" value="RPD53702.1"/>
    <property type="molecule type" value="Genomic_DNA"/>
</dbReference>
<feature type="compositionally biased region" description="Basic and acidic residues" evidence="1">
    <location>
        <begin position="318"/>
        <end position="353"/>
    </location>
</feature>
<keyword evidence="2" id="KW-0812">Transmembrane</keyword>
<dbReference type="STRING" id="1328759.A0A5C2RQ21"/>
<name>A0A5C2RQ21_9APHY</name>
<feature type="compositionally biased region" description="Polar residues" evidence="1">
    <location>
        <begin position="359"/>
        <end position="369"/>
    </location>
</feature>
<protein>
    <submittedName>
        <fullName evidence="3">Uncharacterized protein</fullName>
    </submittedName>
</protein>
<keyword evidence="2" id="KW-1133">Transmembrane helix</keyword>
<feature type="compositionally biased region" description="Low complexity" evidence="1">
    <location>
        <begin position="410"/>
        <end position="422"/>
    </location>
</feature>
<dbReference type="AlphaFoldDB" id="A0A5C2RQ21"/>
<feature type="region of interest" description="Disordered" evidence="1">
    <location>
        <begin position="1"/>
        <end position="22"/>
    </location>
</feature>
<keyword evidence="4" id="KW-1185">Reference proteome</keyword>
<reference evidence="3" key="1">
    <citation type="journal article" date="2018" name="Genome Biol. Evol.">
        <title>Genomics and development of Lentinus tigrinus, a white-rot wood-decaying mushroom with dimorphic fruiting bodies.</title>
        <authorList>
            <person name="Wu B."/>
            <person name="Xu Z."/>
            <person name="Knudson A."/>
            <person name="Carlson A."/>
            <person name="Chen N."/>
            <person name="Kovaka S."/>
            <person name="LaButti K."/>
            <person name="Lipzen A."/>
            <person name="Pennachio C."/>
            <person name="Riley R."/>
            <person name="Schakwitz W."/>
            <person name="Umezawa K."/>
            <person name="Ohm R.A."/>
            <person name="Grigoriev I.V."/>
            <person name="Nagy L.G."/>
            <person name="Gibbons J."/>
            <person name="Hibbett D."/>
        </authorList>
    </citation>
    <scope>NUCLEOTIDE SEQUENCE [LARGE SCALE GENOMIC DNA]</scope>
    <source>
        <strain evidence="3">ALCF2SS1-6</strain>
    </source>
</reference>